<dbReference type="GO" id="GO:0005634">
    <property type="term" value="C:nucleus"/>
    <property type="evidence" value="ECO:0007669"/>
    <property type="project" value="UniProtKB-SubCell"/>
</dbReference>
<dbReference type="PANTHER" id="PTHR11829:SF377">
    <property type="entry name" value="FORK HEAD DOMAIN-CONTAINING PROTEIN FD4-RELATED"/>
    <property type="match status" value="1"/>
</dbReference>
<name>A0ABD2W802_9HYME</name>
<feature type="DNA-binding region" description="Fork-head" evidence="3">
    <location>
        <begin position="13"/>
        <end position="73"/>
    </location>
</feature>
<keyword evidence="1 3" id="KW-0238">DNA-binding</keyword>
<dbReference type="AlphaFoldDB" id="A0ABD2W802"/>
<dbReference type="InterPro" id="IPR030456">
    <property type="entry name" value="TF_fork_head_CS_2"/>
</dbReference>
<evidence type="ECO:0000256" key="3">
    <source>
        <dbReference type="PROSITE-ProRule" id="PRU00089"/>
    </source>
</evidence>
<evidence type="ECO:0000256" key="2">
    <source>
        <dbReference type="ARBA" id="ARBA00023242"/>
    </source>
</evidence>
<accession>A0ABD2W802</accession>
<keyword evidence="6" id="KW-1185">Reference proteome</keyword>
<gene>
    <name evidence="5" type="ORF">TKK_016138</name>
</gene>
<organism evidence="5 6">
    <name type="scientific">Trichogramma kaykai</name>
    <dbReference type="NCBI Taxonomy" id="54128"/>
    <lineage>
        <taxon>Eukaryota</taxon>
        <taxon>Metazoa</taxon>
        <taxon>Ecdysozoa</taxon>
        <taxon>Arthropoda</taxon>
        <taxon>Hexapoda</taxon>
        <taxon>Insecta</taxon>
        <taxon>Pterygota</taxon>
        <taxon>Neoptera</taxon>
        <taxon>Endopterygota</taxon>
        <taxon>Hymenoptera</taxon>
        <taxon>Apocrita</taxon>
        <taxon>Proctotrupomorpha</taxon>
        <taxon>Chalcidoidea</taxon>
        <taxon>Trichogrammatidae</taxon>
        <taxon>Trichogramma</taxon>
    </lineage>
</organism>
<dbReference type="Proteomes" id="UP001627154">
    <property type="component" value="Unassembled WGS sequence"/>
</dbReference>
<comment type="subcellular location">
    <subcellularLocation>
        <location evidence="3">Nucleus</location>
    </subcellularLocation>
</comment>
<keyword evidence="2 3" id="KW-0539">Nucleus</keyword>
<dbReference type="EMBL" id="JBJJXI010000128">
    <property type="protein sequence ID" value="KAL3388707.1"/>
    <property type="molecule type" value="Genomic_DNA"/>
</dbReference>
<dbReference type="GO" id="GO:0003677">
    <property type="term" value="F:DNA binding"/>
    <property type="evidence" value="ECO:0007669"/>
    <property type="project" value="UniProtKB-UniRule"/>
</dbReference>
<dbReference type="InterPro" id="IPR050211">
    <property type="entry name" value="FOX_domain-containing"/>
</dbReference>
<feature type="domain" description="Fork-head" evidence="4">
    <location>
        <begin position="13"/>
        <end position="73"/>
    </location>
</feature>
<dbReference type="SUPFAM" id="SSF46785">
    <property type="entry name" value="Winged helix' DNA-binding domain"/>
    <property type="match status" value="1"/>
</dbReference>
<dbReference type="Gene3D" id="1.10.10.10">
    <property type="entry name" value="Winged helix-like DNA-binding domain superfamily/Winged helix DNA-binding domain"/>
    <property type="match status" value="1"/>
</dbReference>
<evidence type="ECO:0000313" key="6">
    <source>
        <dbReference type="Proteomes" id="UP001627154"/>
    </source>
</evidence>
<evidence type="ECO:0000313" key="5">
    <source>
        <dbReference type="EMBL" id="KAL3388707.1"/>
    </source>
</evidence>
<evidence type="ECO:0000259" key="4">
    <source>
        <dbReference type="PROSITE" id="PS50039"/>
    </source>
</evidence>
<comment type="caution">
    <text evidence="5">The sequence shown here is derived from an EMBL/GenBank/DDBJ whole genome shotgun (WGS) entry which is preliminary data.</text>
</comment>
<dbReference type="PROSITE" id="PS00657">
    <property type="entry name" value="FORK_HEAD_1"/>
    <property type="match status" value="1"/>
</dbReference>
<reference evidence="5 6" key="1">
    <citation type="journal article" date="2024" name="bioRxiv">
        <title>A reference genome for Trichogramma kaykai: A tiny desert-dwelling parasitoid wasp with competing sex-ratio distorters.</title>
        <authorList>
            <person name="Culotta J."/>
            <person name="Lindsey A.R."/>
        </authorList>
    </citation>
    <scope>NUCLEOTIDE SEQUENCE [LARGE SCALE GENOMIC DNA]</scope>
    <source>
        <strain evidence="5 6">KSX58</strain>
    </source>
</reference>
<dbReference type="InterPro" id="IPR036390">
    <property type="entry name" value="WH_DNA-bd_sf"/>
</dbReference>
<evidence type="ECO:0000256" key="1">
    <source>
        <dbReference type="ARBA" id="ARBA00023125"/>
    </source>
</evidence>
<dbReference type="InterPro" id="IPR036388">
    <property type="entry name" value="WH-like_DNA-bd_sf"/>
</dbReference>
<dbReference type="PROSITE" id="PS50039">
    <property type="entry name" value="FORK_HEAD_3"/>
    <property type="match status" value="1"/>
</dbReference>
<dbReference type="InterPro" id="IPR018122">
    <property type="entry name" value="TF_fork_head_CS_1"/>
</dbReference>
<protein>
    <recommendedName>
        <fullName evidence="4">Fork-head domain-containing protein</fullName>
    </recommendedName>
</protein>
<sequence>MPRPSRDTYGDQKPPYSYISLTAMAIWSSKDKMLPLAEIYKFIADRFPYYRKDTRRWQNSLRHNLSFNDCFIKRTHIVLYSRAENAGESVISRHEKGVRRCNCRISLGERDVQYFLCPYRERSCTSALRIMYTCLQQNVIASFALARVHEKRRGYIIIAILEKKTY</sequence>
<dbReference type="InterPro" id="IPR001766">
    <property type="entry name" value="Fork_head_dom"/>
</dbReference>
<dbReference type="Pfam" id="PF00250">
    <property type="entry name" value="Forkhead"/>
    <property type="match status" value="1"/>
</dbReference>
<dbReference type="PROSITE" id="PS00658">
    <property type="entry name" value="FORK_HEAD_2"/>
    <property type="match status" value="1"/>
</dbReference>
<dbReference type="PANTHER" id="PTHR11829">
    <property type="entry name" value="FORKHEAD BOX PROTEIN"/>
    <property type="match status" value="1"/>
</dbReference>
<proteinExistence type="predicted"/>
<dbReference type="SMART" id="SM00339">
    <property type="entry name" value="FH"/>
    <property type="match status" value="1"/>
</dbReference>
<dbReference type="PRINTS" id="PR00053">
    <property type="entry name" value="FORKHEAD"/>
</dbReference>